<organism evidence="1 2">
    <name type="scientific">Pontibacter anaerobius</name>
    <dbReference type="NCBI Taxonomy" id="2993940"/>
    <lineage>
        <taxon>Bacteria</taxon>
        <taxon>Pseudomonadati</taxon>
        <taxon>Bacteroidota</taxon>
        <taxon>Cytophagia</taxon>
        <taxon>Cytophagales</taxon>
        <taxon>Hymenobacteraceae</taxon>
        <taxon>Pontibacter</taxon>
    </lineage>
</organism>
<dbReference type="EMBL" id="JAPFQO010000001">
    <property type="protein sequence ID" value="MCX2738451.1"/>
    <property type="molecule type" value="Genomic_DNA"/>
</dbReference>
<sequence>MNTLKTLQMVLTTLLLVLATLALDWQERAALKRMLAAAEPEKEMTSAKLSVYTNCCLQHALHAAEGHGELVGRTHPANLMQVFEQGSLLLLKSDSTKHIAVAR</sequence>
<gene>
    <name evidence="1" type="ORF">OO017_00695</name>
</gene>
<dbReference type="RefSeq" id="WP_266050521.1">
    <property type="nucleotide sequence ID" value="NZ_JAPFQO010000001.1"/>
</dbReference>
<keyword evidence="2" id="KW-1185">Reference proteome</keyword>
<proteinExistence type="predicted"/>
<comment type="caution">
    <text evidence="1">The sequence shown here is derived from an EMBL/GenBank/DDBJ whole genome shotgun (WGS) entry which is preliminary data.</text>
</comment>
<dbReference type="Proteomes" id="UP001207228">
    <property type="component" value="Unassembled WGS sequence"/>
</dbReference>
<protein>
    <submittedName>
        <fullName evidence="1">Uncharacterized protein</fullName>
    </submittedName>
</protein>
<name>A0ABT3RAA9_9BACT</name>
<evidence type="ECO:0000313" key="1">
    <source>
        <dbReference type="EMBL" id="MCX2738451.1"/>
    </source>
</evidence>
<accession>A0ABT3RAA9</accession>
<evidence type="ECO:0000313" key="2">
    <source>
        <dbReference type="Proteomes" id="UP001207228"/>
    </source>
</evidence>
<reference evidence="1 2" key="1">
    <citation type="submission" date="2022-11" db="EMBL/GenBank/DDBJ databases">
        <title>The characterization of three novel Bacteroidetes species and genomic analysis of their roles in tidal elemental geochemical cycles.</title>
        <authorList>
            <person name="Ma K.-J."/>
        </authorList>
    </citation>
    <scope>NUCLEOTIDE SEQUENCE [LARGE SCALE GENOMIC DNA]</scope>
    <source>
        <strain evidence="1 2">M82</strain>
    </source>
</reference>